<accession>A0A498L339</accession>
<keyword evidence="1" id="KW-0175">Coiled coil</keyword>
<dbReference type="Proteomes" id="UP000289691">
    <property type="component" value="Unassembled WGS sequence"/>
</dbReference>
<dbReference type="InterPro" id="IPR019198">
    <property type="entry name" value="Beta_propeller_containing"/>
</dbReference>
<dbReference type="EMBL" id="RDFA01000002">
    <property type="protein sequence ID" value="RXK50606.1"/>
    <property type="molecule type" value="Genomic_DNA"/>
</dbReference>
<feature type="compositionally biased region" description="Basic and acidic residues" evidence="2">
    <location>
        <begin position="152"/>
        <end position="162"/>
    </location>
</feature>
<protein>
    <recommendedName>
        <fullName evidence="5">Secreted protein containing C-terminal beta-propeller domain</fullName>
    </recommendedName>
</protein>
<evidence type="ECO:0000256" key="1">
    <source>
        <dbReference type="SAM" id="Coils"/>
    </source>
</evidence>
<dbReference type="Pfam" id="PF09826">
    <property type="entry name" value="Beta_propel"/>
    <property type="match status" value="1"/>
</dbReference>
<dbReference type="AlphaFoldDB" id="A0A498L339"/>
<proteinExistence type="predicted"/>
<evidence type="ECO:0008006" key="5">
    <source>
        <dbReference type="Google" id="ProtNLM"/>
    </source>
</evidence>
<dbReference type="PIRSF" id="PIRSF006425">
    <property type="entry name" value="UCP006425_WD40"/>
    <property type="match status" value="1"/>
</dbReference>
<keyword evidence="4" id="KW-1185">Reference proteome</keyword>
<dbReference type="RefSeq" id="WP_129068566.1">
    <property type="nucleotide sequence ID" value="NZ_RDFA01000002.1"/>
</dbReference>
<evidence type="ECO:0000313" key="3">
    <source>
        <dbReference type="EMBL" id="RXK50606.1"/>
    </source>
</evidence>
<dbReference type="OrthoDB" id="28968at2157"/>
<name>A0A498L339_9EURY</name>
<sequence>MERTRLLGASLAVVVLGAVVIAGVLALGGDTTRPPADAVNDSDDAKIVQFESEAAVAAYVQRGQRLAAVEAPFRARRVQFTAQPTPVRGEPTVDQPMPARTDAAESGAASGSAGGESAPERVSHTNVQVAGLQEPDILKTGGRHVYYAPQPRRFEPWEESRRPAPGGAGTHVLSADRPGAPEEIGSIDASGRLLQVNDTLVAIADDTVRAYDVSDPAEPTQVWTRPVADEVVTARERDGRLYLVTRSSVSVDDPCPVEPLGSEAAIACDDIYRPTRQVPVDATYSALALDAESGAVGDAIGFVGTQDNTAVYMSNQSLYVTYTERSERGALRVDFLLERQSGRLPAWAVDRLEEIESYNISATSKEREANRILEQYLAALDRSERERVASEIRDDYRSYLADHQRDLLTTGIVEVGVGDADLTVETVGTVPGRPLNQFALSEHEGTLRITTTVPAAGSAQSANDLYTLDADSLERLGAAKGMGLNEEVFAVRYVGDTAYVVTFRRIDPFHVVDVSDPSDPDEVGQLELPGFSSYLHPIDENHVLGIGQEDGQVKAVLFDVSDPSDPTIDDDQLFGAGWSAVSDTHHAFLLDRRHEVFFLPTGQGGKVVGYSDGELSLETTVDTDGAALRAMYVDDYMYVFGRDELVVVDQERWNRTRTVDLNGS</sequence>
<feature type="compositionally biased region" description="Low complexity" evidence="2">
    <location>
        <begin position="104"/>
        <end position="117"/>
    </location>
</feature>
<dbReference type="InterPro" id="IPR014441">
    <property type="entry name" value="UCP006425_b-propeller"/>
</dbReference>
<feature type="coiled-coil region" evidence="1">
    <location>
        <begin position="366"/>
        <end position="393"/>
    </location>
</feature>
<feature type="region of interest" description="Disordered" evidence="2">
    <location>
        <begin position="82"/>
        <end position="123"/>
    </location>
</feature>
<evidence type="ECO:0000256" key="2">
    <source>
        <dbReference type="SAM" id="MobiDB-lite"/>
    </source>
</evidence>
<organism evidence="3 4">
    <name type="scientific">Halorientalis pallida</name>
    <dbReference type="NCBI Taxonomy" id="2479928"/>
    <lineage>
        <taxon>Archaea</taxon>
        <taxon>Methanobacteriati</taxon>
        <taxon>Methanobacteriota</taxon>
        <taxon>Stenosarchaea group</taxon>
        <taxon>Halobacteria</taxon>
        <taxon>Halobacteriales</taxon>
        <taxon>Haloarculaceae</taxon>
        <taxon>Halorientalis</taxon>
    </lineage>
</organism>
<comment type="caution">
    <text evidence="3">The sequence shown here is derived from an EMBL/GenBank/DDBJ whole genome shotgun (WGS) entry which is preliminary data.</text>
</comment>
<gene>
    <name evidence="3" type="ORF">EAF64_08655</name>
</gene>
<reference evidence="3 4" key="1">
    <citation type="submission" date="2019-01" db="EMBL/GenBank/DDBJ databases">
        <title>Halorientalis sp. F13-25 a new haloarchaeum isolated from hypersaline water.</title>
        <authorList>
            <person name="Ana D.-V."/>
            <person name="Cristina S.-P."/>
            <person name="Antonio V."/>
        </authorList>
    </citation>
    <scope>NUCLEOTIDE SEQUENCE [LARGE SCALE GENOMIC DNA]</scope>
    <source>
        <strain evidence="3 4">F13-25</strain>
    </source>
</reference>
<evidence type="ECO:0000313" key="4">
    <source>
        <dbReference type="Proteomes" id="UP000289691"/>
    </source>
</evidence>
<feature type="region of interest" description="Disordered" evidence="2">
    <location>
        <begin position="149"/>
        <end position="174"/>
    </location>
</feature>